<accession>A0A177ATN0</accession>
<evidence type="ECO:0000259" key="7">
    <source>
        <dbReference type="PROSITE" id="PS50222"/>
    </source>
</evidence>
<name>A0A177ATN0_9BILA</name>
<keyword evidence="2" id="KW-0519">Myristate</keyword>
<evidence type="ECO:0000256" key="4">
    <source>
        <dbReference type="ARBA" id="ARBA00022737"/>
    </source>
</evidence>
<organism evidence="8 9">
    <name type="scientific">Intoshia linei</name>
    <dbReference type="NCBI Taxonomy" id="1819745"/>
    <lineage>
        <taxon>Eukaryota</taxon>
        <taxon>Metazoa</taxon>
        <taxon>Spiralia</taxon>
        <taxon>Lophotrochozoa</taxon>
        <taxon>Mesozoa</taxon>
        <taxon>Orthonectida</taxon>
        <taxon>Rhopaluridae</taxon>
        <taxon>Intoshia</taxon>
    </lineage>
</organism>
<evidence type="ECO:0000256" key="1">
    <source>
        <dbReference type="ARBA" id="ARBA00006049"/>
    </source>
</evidence>
<dbReference type="Gene3D" id="1.10.238.10">
    <property type="entry name" value="EF-hand"/>
    <property type="match status" value="1"/>
</dbReference>
<dbReference type="PANTHER" id="PTHR23055">
    <property type="entry name" value="CALCIUM BINDING PROTEINS"/>
    <property type="match status" value="1"/>
</dbReference>
<comment type="caution">
    <text evidence="8">The sequence shown here is derived from an EMBL/GenBank/DDBJ whole genome shotgun (WGS) entry which is preliminary data.</text>
</comment>
<reference evidence="8 9" key="1">
    <citation type="submission" date="2016-04" db="EMBL/GenBank/DDBJ databases">
        <title>The genome of Intoshia linei affirms orthonectids as highly simplified spiralians.</title>
        <authorList>
            <person name="Mikhailov K.V."/>
            <person name="Slusarev G.S."/>
            <person name="Nikitin M.A."/>
            <person name="Logacheva M.D."/>
            <person name="Penin A."/>
            <person name="Aleoshin V."/>
            <person name="Panchin Y.V."/>
        </authorList>
    </citation>
    <scope>NUCLEOTIDE SEQUENCE [LARGE SCALE GENOMIC DNA]</scope>
    <source>
        <strain evidence="8">Intl2013</strain>
        <tissue evidence="8">Whole animal</tissue>
    </source>
</reference>
<evidence type="ECO:0000256" key="3">
    <source>
        <dbReference type="ARBA" id="ARBA00022723"/>
    </source>
</evidence>
<evidence type="ECO:0000256" key="2">
    <source>
        <dbReference type="ARBA" id="ARBA00022707"/>
    </source>
</evidence>
<keyword evidence="6" id="KW-0449">Lipoprotein</keyword>
<dbReference type="Proteomes" id="UP000078046">
    <property type="component" value="Unassembled WGS sequence"/>
</dbReference>
<dbReference type="PANTHER" id="PTHR23055:SF178">
    <property type="entry name" value="NEUROCALCIN HOMOLOG"/>
    <property type="match status" value="1"/>
</dbReference>
<dbReference type="SUPFAM" id="SSF47473">
    <property type="entry name" value="EF-hand"/>
    <property type="match status" value="1"/>
</dbReference>
<dbReference type="SMART" id="SM00054">
    <property type="entry name" value="EFh"/>
    <property type="match status" value="2"/>
</dbReference>
<dbReference type="Pfam" id="PF13499">
    <property type="entry name" value="EF-hand_7"/>
    <property type="match status" value="1"/>
</dbReference>
<feature type="domain" description="EF-hand" evidence="7">
    <location>
        <begin position="146"/>
        <end position="181"/>
    </location>
</feature>
<dbReference type="PROSITE" id="PS50222">
    <property type="entry name" value="EF_HAND_2"/>
    <property type="match status" value="2"/>
</dbReference>
<keyword evidence="9" id="KW-1185">Reference proteome</keyword>
<dbReference type="OrthoDB" id="6242242at2759"/>
<dbReference type="InterPro" id="IPR028846">
    <property type="entry name" value="Recoverin"/>
</dbReference>
<protein>
    <recommendedName>
        <fullName evidence="7">EF-hand domain-containing protein</fullName>
    </recommendedName>
</protein>
<comment type="similarity">
    <text evidence="1">Belongs to the recoverin family.</text>
</comment>
<evidence type="ECO:0000313" key="8">
    <source>
        <dbReference type="EMBL" id="OAF65359.1"/>
    </source>
</evidence>
<keyword evidence="5" id="KW-0106">Calcium</keyword>
<evidence type="ECO:0000256" key="6">
    <source>
        <dbReference type="ARBA" id="ARBA00023288"/>
    </source>
</evidence>
<dbReference type="InterPro" id="IPR011992">
    <property type="entry name" value="EF-hand-dom_pair"/>
</dbReference>
<dbReference type="GO" id="GO:0005509">
    <property type="term" value="F:calcium ion binding"/>
    <property type="evidence" value="ECO:0007669"/>
    <property type="project" value="InterPro"/>
</dbReference>
<dbReference type="InterPro" id="IPR018247">
    <property type="entry name" value="EF_Hand_1_Ca_BS"/>
</dbReference>
<sequence length="190" mass="21950">MGNRHPNTSSHNVYSIFNNAQIEQWHSGFKKFCKKGKISRIEFLNIYDMLIPENKEATFYRIVFNKLEDKKLKVIDFNNLVTIIEKGSEPLAVSITKNGQPKEKLKIIFQLVDTNNNGLIDRKEFKSIIDGILEIDKTAELPANMNSERICEHIFKTFDINEDGMITLEEFTNGCLNDSYLYKLFSGSIM</sequence>
<evidence type="ECO:0000313" key="9">
    <source>
        <dbReference type="Proteomes" id="UP000078046"/>
    </source>
</evidence>
<gene>
    <name evidence="8" type="ORF">A3Q56_06929</name>
</gene>
<evidence type="ECO:0000256" key="5">
    <source>
        <dbReference type="ARBA" id="ARBA00022837"/>
    </source>
</evidence>
<dbReference type="PROSITE" id="PS00018">
    <property type="entry name" value="EF_HAND_1"/>
    <property type="match status" value="2"/>
</dbReference>
<dbReference type="EMBL" id="LWCA01001330">
    <property type="protein sequence ID" value="OAF65359.1"/>
    <property type="molecule type" value="Genomic_DNA"/>
</dbReference>
<dbReference type="AlphaFoldDB" id="A0A177ATN0"/>
<keyword evidence="3" id="KW-0479">Metal-binding</keyword>
<dbReference type="CDD" id="cd00051">
    <property type="entry name" value="EFh"/>
    <property type="match status" value="1"/>
</dbReference>
<proteinExistence type="inferred from homology"/>
<dbReference type="PRINTS" id="PR00450">
    <property type="entry name" value="RECOVERIN"/>
</dbReference>
<keyword evidence="4" id="KW-0677">Repeat</keyword>
<feature type="domain" description="EF-hand" evidence="7">
    <location>
        <begin position="100"/>
        <end position="135"/>
    </location>
</feature>
<dbReference type="InterPro" id="IPR002048">
    <property type="entry name" value="EF_hand_dom"/>
</dbReference>